<evidence type="ECO:0000313" key="3">
    <source>
        <dbReference type="Proteomes" id="UP000256424"/>
    </source>
</evidence>
<dbReference type="EMBL" id="NXLW01000020">
    <property type="protein sequence ID" value="RDU70410.1"/>
    <property type="molecule type" value="Genomic_DNA"/>
</dbReference>
<dbReference type="Proteomes" id="UP000256424">
    <property type="component" value="Unassembled WGS sequence"/>
</dbReference>
<sequence>MKTFDYLLQHIDKLIHRKKELNYTPLVYHEQTSKVFDSWINQVANIGSNNALMQYNEFILKRLDYRQCAAMSLDTLINKSIMALSYDMVSHGYDLIIECDNKDLAIDIKSKLNERIKYYDLDNVIQNLIVTSLRFGGALLYIDINSRYELPISNDFECASLNQLSGFCVVEPDNVSASRVNTNMPIYKNYMNPSEWFIGGVGAVNSTRLLPLVFFEIPSLIKPLFNYLGISLTQLMQDYTQNAETIRNALSELMLRFKTDYIKTTSENISSEEYLGRIKYNNATKNNFSTLLLSENEELQTLTTSVAGLDNITSQCYELVVAASGIPATRLMGISPRGFNATGESDLIHYYELISQYQSKVKPLMIECIKKILAFDLKIFDKITIDIRFNAIGYRTEKDKIEAYNLKADYFSKLTQSGIISESEAGKAIQENDLDLINVDFDNKDYGINYE</sequence>
<protein>
    <recommendedName>
        <fullName evidence="1">Anti-CBASS protein Acb1-like N-terminal domain-containing protein</fullName>
    </recommendedName>
</protein>
<evidence type="ECO:0000259" key="1">
    <source>
        <dbReference type="Pfam" id="PF06381"/>
    </source>
</evidence>
<comment type="caution">
    <text evidence="2">The sequence shown here is derived from an EMBL/GenBank/DDBJ whole genome shotgun (WGS) entry which is preliminary data.</text>
</comment>
<dbReference type="AlphaFoldDB" id="A0A3D8IZM6"/>
<dbReference type="RefSeq" id="WP_115582629.1">
    <property type="nucleotide sequence ID" value="NZ_NXLW01000020.1"/>
</dbReference>
<feature type="domain" description="Anti-CBASS protein Acb1-like N-terminal" evidence="1">
    <location>
        <begin position="68"/>
        <end position="411"/>
    </location>
</feature>
<reference evidence="2 3" key="1">
    <citation type="submission" date="2018-04" db="EMBL/GenBank/DDBJ databases">
        <title>Novel Campyloabacter and Helicobacter Species and Strains.</title>
        <authorList>
            <person name="Mannion A.J."/>
            <person name="Shen Z."/>
            <person name="Fox J.G."/>
        </authorList>
    </citation>
    <scope>NUCLEOTIDE SEQUENCE [LARGE SCALE GENOMIC DNA]</scope>
    <source>
        <strain evidence="2 3">MIT 97-5075</strain>
    </source>
</reference>
<evidence type="ECO:0000313" key="2">
    <source>
        <dbReference type="EMBL" id="RDU70410.1"/>
    </source>
</evidence>
<keyword evidence="3" id="KW-1185">Reference proteome</keyword>
<gene>
    <name evidence="2" type="ORF">CQA66_08355</name>
</gene>
<dbReference type="Pfam" id="PF06381">
    <property type="entry name" value="Phage_portal_3"/>
    <property type="match status" value="1"/>
</dbReference>
<proteinExistence type="predicted"/>
<dbReference type="InterPro" id="IPR024459">
    <property type="entry name" value="Acb1-like_N"/>
</dbReference>
<organism evidence="2 3">
    <name type="scientific">Helicobacter aurati</name>
    <dbReference type="NCBI Taxonomy" id="137778"/>
    <lineage>
        <taxon>Bacteria</taxon>
        <taxon>Pseudomonadati</taxon>
        <taxon>Campylobacterota</taxon>
        <taxon>Epsilonproteobacteria</taxon>
        <taxon>Campylobacterales</taxon>
        <taxon>Helicobacteraceae</taxon>
        <taxon>Helicobacter</taxon>
    </lineage>
</organism>
<accession>A0A3D8IZM6</accession>
<name>A0A3D8IZM6_9HELI</name>